<dbReference type="InterPro" id="IPR036249">
    <property type="entry name" value="Thioredoxin-like_sf"/>
</dbReference>
<dbReference type="EC" id="1.11.1.24" evidence="6"/>
<keyword evidence="2 6" id="KW-0049">Antioxidant</keyword>
<comment type="catalytic activity">
    <reaction evidence="6">
        <text>a hydroperoxide + [thioredoxin]-dithiol = an alcohol + [thioredoxin]-disulfide + H2O</text>
        <dbReference type="Rhea" id="RHEA:62620"/>
        <dbReference type="Rhea" id="RHEA-COMP:10698"/>
        <dbReference type="Rhea" id="RHEA-COMP:10700"/>
        <dbReference type="ChEBI" id="CHEBI:15377"/>
        <dbReference type="ChEBI" id="CHEBI:29950"/>
        <dbReference type="ChEBI" id="CHEBI:30879"/>
        <dbReference type="ChEBI" id="CHEBI:35924"/>
        <dbReference type="ChEBI" id="CHEBI:50058"/>
        <dbReference type="EC" id="1.11.1.24"/>
    </reaction>
</comment>
<organism evidence="8 9">
    <name type="scientific">Snuella lapsa</name>
    <dbReference type="NCBI Taxonomy" id="870481"/>
    <lineage>
        <taxon>Bacteria</taxon>
        <taxon>Pseudomonadati</taxon>
        <taxon>Bacteroidota</taxon>
        <taxon>Flavobacteriia</taxon>
        <taxon>Flavobacteriales</taxon>
        <taxon>Flavobacteriaceae</taxon>
        <taxon>Snuella</taxon>
    </lineage>
</organism>
<dbReference type="InterPro" id="IPR013766">
    <property type="entry name" value="Thioredoxin_domain"/>
</dbReference>
<dbReference type="Gene3D" id="3.40.30.10">
    <property type="entry name" value="Glutaredoxin"/>
    <property type="match status" value="1"/>
</dbReference>
<feature type="active site" description="Cysteine sulfenic acid (-SOH) intermediate" evidence="6">
    <location>
        <position position="60"/>
    </location>
</feature>
<comment type="subunit">
    <text evidence="6">Homodimer.</text>
</comment>
<evidence type="ECO:0000313" key="9">
    <source>
        <dbReference type="Proteomes" id="UP001500954"/>
    </source>
</evidence>
<protein>
    <recommendedName>
        <fullName evidence="6">Thiol peroxidase</fullName>
        <shortName evidence="6">Tpx</shortName>
        <ecNumber evidence="6">1.11.1.24</ecNumber>
    </recommendedName>
    <alternativeName>
        <fullName evidence="6">Peroxiredoxin tpx</fullName>
        <shortName evidence="6">Prx</shortName>
    </alternativeName>
    <alternativeName>
        <fullName evidence="6">Thioredoxin peroxidase</fullName>
    </alternativeName>
    <alternativeName>
        <fullName evidence="6">Thioredoxin-dependent peroxiredoxin</fullName>
    </alternativeName>
</protein>
<dbReference type="HAMAP" id="MF_00269">
    <property type="entry name" value="Tpx"/>
    <property type="match status" value="1"/>
</dbReference>
<keyword evidence="5 6" id="KW-0676">Redox-active center</keyword>
<keyword evidence="3 6" id="KW-0560">Oxidoreductase</keyword>
<dbReference type="Pfam" id="PF08534">
    <property type="entry name" value="Redoxin"/>
    <property type="match status" value="1"/>
</dbReference>
<proteinExistence type="inferred from homology"/>
<sequence length="166" mass="18249">MATVSLKGNPINTIGALPEVGSIAPDFELTKTDLSDVTLNDYKGSKVILNIFHSLDTGTCANSVRKFNEEASKLENTKILCVSKDLPFANGRFCEAEGIDNLEVLSDFRNGNFGKNYNLEYVDGPIRGLLSRCIIVLDENSKVLHTEQVYDVVTEPDYESALNALK</sequence>
<dbReference type="EMBL" id="BAABCY010000007">
    <property type="protein sequence ID" value="GAA3554169.1"/>
    <property type="molecule type" value="Genomic_DNA"/>
</dbReference>
<dbReference type="RefSeq" id="WP_345003866.1">
    <property type="nucleotide sequence ID" value="NZ_BAABCY010000007.1"/>
</dbReference>
<dbReference type="GO" id="GO:0004601">
    <property type="term" value="F:peroxidase activity"/>
    <property type="evidence" value="ECO:0007669"/>
    <property type="project" value="UniProtKB-KW"/>
</dbReference>
<keyword evidence="1 6" id="KW-0575">Peroxidase</keyword>
<comment type="function">
    <text evidence="6">Thiol-specific peroxidase that catalyzes the reduction of hydrogen peroxide and organic hydroperoxides to water and alcohols, respectively. Plays a role in cell protection against oxidative stress by detoxifying peroxides.</text>
</comment>
<dbReference type="NCBIfam" id="NF001808">
    <property type="entry name" value="PRK00522.1"/>
    <property type="match status" value="1"/>
</dbReference>
<dbReference type="PROSITE" id="PS01265">
    <property type="entry name" value="TPX"/>
    <property type="match status" value="1"/>
</dbReference>
<dbReference type="InterPro" id="IPR013740">
    <property type="entry name" value="Redoxin"/>
</dbReference>
<dbReference type="CDD" id="cd03014">
    <property type="entry name" value="PRX_Atyp2cys"/>
    <property type="match status" value="1"/>
</dbReference>
<evidence type="ECO:0000313" key="8">
    <source>
        <dbReference type="EMBL" id="GAA3554169.1"/>
    </source>
</evidence>
<comment type="similarity">
    <text evidence="6">Belongs to the peroxiredoxin family. Tpx subfamily.</text>
</comment>
<gene>
    <name evidence="6 8" type="primary">tpx</name>
    <name evidence="8" type="ORF">GCM10022395_02160</name>
</gene>
<evidence type="ECO:0000256" key="3">
    <source>
        <dbReference type="ARBA" id="ARBA00023002"/>
    </source>
</evidence>
<dbReference type="PANTHER" id="PTHR43110:SF1">
    <property type="entry name" value="THIOL PEROXIDASE"/>
    <property type="match status" value="1"/>
</dbReference>
<evidence type="ECO:0000256" key="4">
    <source>
        <dbReference type="ARBA" id="ARBA00023157"/>
    </source>
</evidence>
<reference evidence="9" key="1">
    <citation type="journal article" date="2019" name="Int. J. Syst. Evol. Microbiol.">
        <title>The Global Catalogue of Microorganisms (GCM) 10K type strain sequencing project: providing services to taxonomists for standard genome sequencing and annotation.</title>
        <authorList>
            <consortium name="The Broad Institute Genomics Platform"/>
            <consortium name="The Broad Institute Genome Sequencing Center for Infectious Disease"/>
            <person name="Wu L."/>
            <person name="Ma J."/>
        </authorList>
    </citation>
    <scope>NUCLEOTIDE SEQUENCE [LARGE SCALE GENOMIC DNA]</scope>
    <source>
        <strain evidence="9">JCM 17111</strain>
    </source>
</reference>
<feature type="disulfide bond" description="Redox-active" evidence="6">
    <location>
        <begin position="60"/>
        <end position="94"/>
    </location>
</feature>
<comment type="miscellaneous">
    <text evidence="6">The active site is a conserved redox-active cysteine residue, the peroxidatic cysteine (C(P)), which makes the nucleophilic attack on the peroxide substrate. The peroxide oxidizes the C(P)-SH to cysteine sulfenic acid (C(P)-SOH), which then reacts with another cysteine residue, the resolving cysteine (C(R)), to form a disulfide bridge. The disulfide is subsequently reduced by an appropriate electron donor to complete the catalytic cycle. In this atypical 2-Cys peroxiredoxin, C(R) is present in the same subunit to form an intramolecular disulfide. The disulfide is subsequently reduced by thioredoxin.</text>
</comment>
<name>A0ABP6WND0_9FLAO</name>
<evidence type="ECO:0000256" key="1">
    <source>
        <dbReference type="ARBA" id="ARBA00022559"/>
    </source>
</evidence>
<evidence type="ECO:0000256" key="5">
    <source>
        <dbReference type="ARBA" id="ARBA00023284"/>
    </source>
</evidence>
<dbReference type="Proteomes" id="UP001500954">
    <property type="component" value="Unassembled WGS sequence"/>
</dbReference>
<feature type="domain" description="Thioredoxin" evidence="7">
    <location>
        <begin position="18"/>
        <end position="166"/>
    </location>
</feature>
<keyword evidence="4 6" id="KW-1015">Disulfide bond</keyword>
<accession>A0ABP6WND0</accession>
<dbReference type="PANTHER" id="PTHR43110">
    <property type="entry name" value="THIOL PEROXIDASE"/>
    <property type="match status" value="1"/>
</dbReference>
<keyword evidence="9" id="KW-1185">Reference proteome</keyword>
<evidence type="ECO:0000256" key="6">
    <source>
        <dbReference type="HAMAP-Rule" id="MF_00269"/>
    </source>
</evidence>
<evidence type="ECO:0000259" key="7">
    <source>
        <dbReference type="PROSITE" id="PS51352"/>
    </source>
</evidence>
<dbReference type="PROSITE" id="PS51352">
    <property type="entry name" value="THIOREDOXIN_2"/>
    <property type="match status" value="1"/>
</dbReference>
<dbReference type="InterPro" id="IPR002065">
    <property type="entry name" value="TPX"/>
</dbReference>
<dbReference type="SUPFAM" id="SSF52833">
    <property type="entry name" value="Thioredoxin-like"/>
    <property type="match status" value="1"/>
</dbReference>
<dbReference type="InterPro" id="IPR050455">
    <property type="entry name" value="Tpx_Peroxidase_subfamily"/>
</dbReference>
<dbReference type="InterPro" id="IPR018219">
    <property type="entry name" value="Tpx_CS"/>
</dbReference>
<comment type="caution">
    <text evidence="8">The sequence shown here is derived from an EMBL/GenBank/DDBJ whole genome shotgun (WGS) entry which is preliminary data.</text>
</comment>
<evidence type="ECO:0000256" key="2">
    <source>
        <dbReference type="ARBA" id="ARBA00022862"/>
    </source>
</evidence>